<reference evidence="1" key="1">
    <citation type="submission" date="2018-02" db="EMBL/GenBank/DDBJ databases">
        <title>Rhizophora mucronata_Transcriptome.</title>
        <authorList>
            <person name="Meera S.P."/>
            <person name="Sreeshan A."/>
            <person name="Augustine A."/>
        </authorList>
    </citation>
    <scope>NUCLEOTIDE SEQUENCE</scope>
    <source>
        <tissue evidence="1">Leaf</tissue>
    </source>
</reference>
<name>A0A2P2PZF8_RHIMU</name>
<protein>
    <submittedName>
        <fullName evidence="1">Uncharacterized protein</fullName>
    </submittedName>
</protein>
<dbReference type="EMBL" id="GGEC01079591">
    <property type="protein sequence ID" value="MBX60075.1"/>
    <property type="molecule type" value="Transcribed_RNA"/>
</dbReference>
<dbReference type="AlphaFoldDB" id="A0A2P2PZF8"/>
<organism evidence="1">
    <name type="scientific">Rhizophora mucronata</name>
    <name type="common">Asiatic mangrove</name>
    <dbReference type="NCBI Taxonomy" id="61149"/>
    <lineage>
        <taxon>Eukaryota</taxon>
        <taxon>Viridiplantae</taxon>
        <taxon>Streptophyta</taxon>
        <taxon>Embryophyta</taxon>
        <taxon>Tracheophyta</taxon>
        <taxon>Spermatophyta</taxon>
        <taxon>Magnoliopsida</taxon>
        <taxon>eudicotyledons</taxon>
        <taxon>Gunneridae</taxon>
        <taxon>Pentapetalae</taxon>
        <taxon>rosids</taxon>
        <taxon>fabids</taxon>
        <taxon>Malpighiales</taxon>
        <taxon>Rhizophoraceae</taxon>
        <taxon>Rhizophora</taxon>
    </lineage>
</organism>
<proteinExistence type="predicted"/>
<sequence>MRLVLFLLRDCGSLLVLGFLES</sequence>
<accession>A0A2P2PZF8</accession>
<evidence type="ECO:0000313" key="1">
    <source>
        <dbReference type="EMBL" id="MBX60075.1"/>
    </source>
</evidence>